<evidence type="ECO:0000259" key="5">
    <source>
        <dbReference type="SMART" id="SM00355"/>
    </source>
</evidence>
<evidence type="ECO:0000313" key="6">
    <source>
        <dbReference type="EMBL" id="CAF2946826.1"/>
    </source>
</evidence>
<dbReference type="SMART" id="SM00355">
    <property type="entry name" value="ZnF_C2H2"/>
    <property type="match status" value="3"/>
</dbReference>
<comment type="subcellular location">
    <subcellularLocation>
        <location evidence="1">Nucleus</location>
    </subcellularLocation>
</comment>
<reference evidence="6" key="1">
    <citation type="submission" date="2021-02" db="EMBL/GenBank/DDBJ databases">
        <authorList>
            <person name="Bekaert M."/>
        </authorList>
    </citation>
    <scope>NUCLEOTIDE SEQUENCE</scope>
    <source>
        <strain evidence="6">IoA-00</strain>
    </source>
</reference>
<dbReference type="AlphaFoldDB" id="A0A7R8H8S0"/>
<dbReference type="Proteomes" id="UP000675881">
    <property type="component" value="Chromosome 5"/>
</dbReference>
<dbReference type="InterPro" id="IPR036236">
    <property type="entry name" value="Znf_C2H2_sf"/>
</dbReference>
<dbReference type="InterPro" id="IPR013087">
    <property type="entry name" value="Znf_C2H2_type"/>
</dbReference>
<dbReference type="OrthoDB" id="6417226at2759"/>
<feature type="domain" description="C2H2-type" evidence="5">
    <location>
        <begin position="99"/>
        <end position="122"/>
    </location>
</feature>
<proteinExistence type="predicted"/>
<keyword evidence="4" id="KW-0862">Zinc</keyword>
<organism evidence="6 7">
    <name type="scientific">Lepeophtheirus salmonis</name>
    <name type="common">Salmon louse</name>
    <name type="synonym">Caligus salmonis</name>
    <dbReference type="NCBI Taxonomy" id="72036"/>
    <lineage>
        <taxon>Eukaryota</taxon>
        <taxon>Metazoa</taxon>
        <taxon>Ecdysozoa</taxon>
        <taxon>Arthropoda</taxon>
        <taxon>Crustacea</taxon>
        <taxon>Multicrustacea</taxon>
        <taxon>Hexanauplia</taxon>
        <taxon>Copepoda</taxon>
        <taxon>Siphonostomatoida</taxon>
        <taxon>Caligidae</taxon>
        <taxon>Lepeophtheirus</taxon>
    </lineage>
</organism>
<dbReference type="EMBL" id="HG994584">
    <property type="protein sequence ID" value="CAF2946826.1"/>
    <property type="molecule type" value="Genomic_DNA"/>
</dbReference>
<dbReference type="GO" id="GO:0005634">
    <property type="term" value="C:nucleus"/>
    <property type="evidence" value="ECO:0007669"/>
    <property type="project" value="UniProtKB-SubCell"/>
</dbReference>
<dbReference type="GO" id="GO:0000978">
    <property type="term" value="F:RNA polymerase II cis-regulatory region sequence-specific DNA binding"/>
    <property type="evidence" value="ECO:0007669"/>
    <property type="project" value="TreeGrafter"/>
</dbReference>
<gene>
    <name evidence="6" type="ORF">LSAA_10476</name>
</gene>
<keyword evidence="2" id="KW-0479">Metal-binding</keyword>
<evidence type="ECO:0000256" key="4">
    <source>
        <dbReference type="ARBA" id="ARBA00022833"/>
    </source>
</evidence>
<dbReference type="GO" id="GO:0046872">
    <property type="term" value="F:metal ion binding"/>
    <property type="evidence" value="ECO:0007669"/>
    <property type="project" value="UniProtKB-KW"/>
</dbReference>
<dbReference type="PANTHER" id="PTHR45891">
    <property type="entry name" value="ZINC FINGER HOMEOBOX PROTEIN"/>
    <property type="match status" value="1"/>
</dbReference>
<feature type="domain" description="C2H2-type" evidence="5">
    <location>
        <begin position="380"/>
        <end position="404"/>
    </location>
</feature>
<keyword evidence="7" id="KW-1185">Reference proteome</keyword>
<dbReference type="SUPFAM" id="SSF57667">
    <property type="entry name" value="beta-beta-alpha zinc fingers"/>
    <property type="match status" value="1"/>
</dbReference>
<sequence length="586" mass="63659">MKLPLPLKKKRPEDEGNNSASKFCEDVAKFDGRIVYNPDGSAYIIDGDDDDNAQHSLSRRLNHRKKDLVLRPEIEEDPEETLKKAGFGGAVTVPIKPILMCFICKLSFGFAKSFINHCSSDHALELREEERNILDIKNSSAIIQIVGKDKSPIEMDAPSSLSDPQRMLSPSAIKGILSAALSNAAAAAAAAAAASNGPTDGESPHPMEFPPHFPPSSFLDSLSPSVPVHPSPSLPQLPPGFGVPLTTNANMLQGTTIGACPDHVNGRPTGHGMPHVIPVRLLNVLSVIGTIKYQETLDIHMKEKHPENETTCIYCITGQQHPRLARGETYTCGYKPYRCEVSTKNGGVVSTPDGNNKQIPSSVGGPLGGSPLIPKQKPSWRCDVCNYETNVARNLRIHMTSEKHTHNIMVLQQNVKQMQQLSGGGPPPPPPPHPLMFGPGGLPDPQMLQLQLASGTPPFNPDAKHKQQQQQPEAAMADLAYFQAVMMQMMTGGQFPPGPVPPEFSGSPNSPMNEEAMEPPPEPADPNPKTKTREHEVSLVIGGNYICKLCSYKTNLKANFQLHCKTDKHLQRLNHVNHIKEGGPIQ</sequence>
<dbReference type="PANTHER" id="PTHR45891:SF3">
    <property type="entry name" value="ZINC FINGER PROTEIN 2"/>
    <property type="match status" value="1"/>
</dbReference>
<evidence type="ECO:0000256" key="2">
    <source>
        <dbReference type="ARBA" id="ARBA00022723"/>
    </source>
</evidence>
<feature type="domain" description="C2H2-type" evidence="5">
    <location>
        <begin position="545"/>
        <end position="569"/>
    </location>
</feature>
<keyword evidence="3" id="KW-0677">Repeat</keyword>
<name>A0A7R8H8S0_LEPSM</name>
<evidence type="ECO:0000313" key="7">
    <source>
        <dbReference type="Proteomes" id="UP000675881"/>
    </source>
</evidence>
<evidence type="ECO:0000256" key="3">
    <source>
        <dbReference type="ARBA" id="ARBA00022737"/>
    </source>
</evidence>
<dbReference type="GO" id="GO:0000981">
    <property type="term" value="F:DNA-binding transcription factor activity, RNA polymerase II-specific"/>
    <property type="evidence" value="ECO:0007669"/>
    <property type="project" value="TreeGrafter"/>
</dbReference>
<accession>A0A7R8H8S0</accession>
<protein>
    <submittedName>
        <fullName evidence="6">ATBF1</fullName>
    </submittedName>
</protein>
<dbReference type="InterPro" id="IPR051968">
    <property type="entry name" value="ZnFinger_Homeobox_TR"/>
</dbReference>
<evidence type="ECO:0000256" key="1">
    <source>
        <dbReference type="ARBA" id="ARBA00004123"/>
    </source>
</evidence>